<dbReference type="AlphaFoldDB" id="A0A4C1ULJ2"/>
<name>A0A4C1ULJ2_EUMVA</name>
<protein>
    <submittedName>
        <fullName evidence="1">Uncharacterized protein</fullName>
    </submittedName>
</protein>
<organism evidence="1 2">
    <name type="scientific">Eumeta variegata</name>
    <name type="common">Bagworm moth</name>
    <name type="synonym">Eumeta japonica</name>
    <dbReference type="NCBI Taxonomy" id="151549"/>
    <lineage>
        <taxon>Eukaryota</taxon>
        <taxon>Metazoa</taxon>
        <taxon>Ecdysozoa</taxon>
        <taxon>Arthropoda</taxon>
        <taxon>Hexapoda</taxon>
        <taxon>Insecta</taxon>
        <taxon>Pterygota</taxon>
        <taxon>Neoptera</taxon>
        <taxon>Endopterygota</taxon>
        <taxon>Lepidoptera</taxon>
        <taxon>Glossata</taxon>
        <taxon>Ditrysia</taxon>
        <taxon>Tineoidea</taxon>
        <taxon>Psychidae</taxon>
        <taxon>Oiketicinae</taxon>
        <taxon>Eumeta</taxon>
    </lineage>
</organism>
<evidence type="ECO:0000313" key="2">
    <source>
        <dbReference type="Proteomes" id="UP000299102"/>
    </source>
</evidence>
<evidence type="ECO:0000313" key="1">
    <source>
        <dbReference type="EMBL" id="GBP26967.1"/>
    </source>
</evidence>
<dbReference type="EMBL" id="BGZK01000187">
    <property type="protein sequence ID" value="GBP26967.1"/>
    <property type="molecule type" value="Genomic_DNA"/>
</dbReference>
<dbReference type="Proteomes" id="UP000299102">
    <property type="component" value="Unassembled WGS sequence"/>
</dbReference>
<keyword evidence="2" id="KW-1185">Reference proteome</keyword>
<comment type="caution">
    <text evidence="1">The sequence shown here is derived from an EMBL/GenBank/DDBJ whole genome shotgun (WGS) entry which is preliminary data.</text>
</comment>
<reference evidence="1 2" key="1">
    <citation type="journal article" date="2019" name="Commun. Biol.">
        <title>The bagworm genome reveals a unique fibroin gene that provides high tensile strength.</title>
        <authorList>
            <person name="Kono N."/>
            <person name="Nakamura H."/>
            <person name="Ohtoshi R."/>
            <person name="Tomita M."/>
            <person name="Numata K."/>
            <person name="Arakawa K."/>
        </authorList>
    </citation>
    <scope>NUCLEOTIDE SEQUENCE [LARGE SCALE GENOMIC DNA]</scope>
</reference>
<gene>
    <name evidence="1" type="ORF">EVAR_95753_1</name>
</gene>
<proteinExistence type="predicted"/>
<accession>A0A4C1ULJ2</accession>
<sequence length="169" mass="19015">MLFECPCWVFRFGAAKEEIEPPVGDAMRLARSARRLTAASFKYHSSLKAPGIIRRCVTALGSRSPKAGHRALRLCEGRDFYLLNFYRATEAYQILIWLIIVFEKCYVRCRKTIPGSDLVAVSFPDTDPTSLSQHTSFFSRRGAAPSDRLPDLKSSTRRVRPTDIVAAAE</sequence>